<gene>
    <name evidence="1" type="ORF">ABT39_MTgene993</name>
</gene>
<keyword evidence="1" id="KW-0496">Mitochondrion</keyword>
<dbReference type="EMBL" id="LKAM01000001">
    <property type="protein sequence ID" value="KUM51147.1"/>
    <property type="molecule type" value="Genomic_DNA"/>
</dbReference>
<sequence length="54" mass="6821">METRGNLRYKWNHQNKGYKWNLFEKAFIYKVKVKRDHIYQIKVSHLRHRDTVVF</sequence>
<protein>
    <submittedName>
        <fullName evidence="1">Uncharacterized protein</fullName>
    </submittedName>
</protein>
<reference evidence="1" key="1">
    <citation type="journal article" date="2015" name="Genome Biol. Evol.">
        <title>Organellar Genomes of White Spruce (Picea glauca): Assembly and Annotation.</title>
        <authorList>
            <person name="Jackman S.D."/>
            <person name="Warren R.L."/>
            <person name="Gibb E.A."/>
            <person name="Vandervalk B.P."/>
            <person name="Mohamadi H."/>
            <person name="Chu J."/>
            <person name="Raymond A."/>
            <person name="Pleasance S."/>
            <person name="Coope R."/>
            <person name="Wildung M.R."/>
            <person name="Ritland C.E."/>
            <person name="Bousquet J."/>
            <person name="Jones S.J."/>
            <person name="Bohlmann J."/>
            <person name="Birol I."/>
        </authorList>
    </citation>
    <scope>NUCLEOTIDE SEQUENCE [LARGE SCALE GENOMIC DNA]</scope>
    <source>
        <tissue evidence="1">Flushing bud</tissue>
    </source>
</reference>
<comment type="caution">
    <text evidence="1">The sequence shown here is derived from an EMBL/GenBank/DDBJ whole genome shotgun (WGS) entry which is preliminary data.</text>
</comment>
<proteinExistence type="predicted"/>
<name>A0A101M5B4_PICGL</name>
<evidence type="ECO:0000313" key="1">
    <source>
        <dbReference type="EMBL" id="KUM51147.1"/>
    </source>
</evidence>
<organism evidence="1">
    <name type="scientific">Picea glauca</name>
    <name type="common">White spruce</name>
    <name type="synonym">Pinus glauca</name>
    <dbReference type="NCBI Taxonomy" id="3330"/>
    <lineage>
        <taxon>Eukaryota</taxon>
        <taxon>Viridiplantae</taxon>
        <taxon>Streptophyta</taxon>
        <taxon>Embryophyta</taxon>
        <taxon>Tracheophyta</taxon>
        <taxon>Spermatophyta</taxon>
        <taxon>Pinopsida</taxon>
        <taxon>Pinidae</taxon>
        <taxon>Conifers I</taxon>
        <taxon>Pinales</taxon>
        <taxon>Pinaceae</taxon>
        <taxon>Picea</taxon>
    </lineage>
</organism>
<accession>A0A101M5B4</accession>
<geneLocation type="mitochondrion" evidence="1"/>
<dbReference type="AlphaFoldDB" id="A0A101M5B4"/>